<dbReference type="Pfam" id="PF00535">
    <property type="entry name" value="Glycos_transf_2"/>
    <property type="match status" value="1"/>
</dbReference>
<dbReference type="PANTHER" id="PTHR43685">
    <property type="entry name" value="GLYCOSYLTRANSFERASE"/>
    <property type="match status" value="1"/>
</dbReference>
<dbReference type="SUPFAM" id="SSF53448">
    <property type="entry name" value="Nucleotide-diphospho-sugar transferases"/>
    <property type="match status" value="1"/>
</dbReference>
<dbReference type="InterPro" id="IPR050834">
    <property type="entry name" value="Glycosyltransf_2"/>
</dbReference>
<evidence type="ECO:0000259" key="1">
    <source>
        <dbReference type="Pfam" id="PF00535"/>
    </source>
</evidence>
<dbReference type="AlphaFoldDB" id="A0A095WYU3"/>
<dbReference type="GO" id="GO:0016740">
    <property type="term" value="F:transferase activity"/>
    <property type="evidence" value="ECO:0007669"/>
    <property type="project" value="UniProtKB-KW"/>
</dbReference>
<name>A0A095WYU3_9GAMM</name>
<dbReference type="PANTHER" id="PTHR43685:SF2">
    <property type="entry name" value="GLYCOSYLTRANSFERASE 2-LIKE DOMAIN-CONTAINING PROTEIN"/>
    <property type="match status" value="1"/>
</dbReference>
<accession>A0A095WYU3</accession>
<keyword evidence="3" id="KW-1185">Reference proteome</keyword>
<dbReference type="InterPro" id="IPR029044">
    <property type="entry name" value="Nucleotide-diphossugar_trans"/>
</dbReference>
<evidence type="ECO:0000313" key="2">
    <source>
        <dbReference type="EMBL" id="KGE03799.1"/>
    </source>
</evidence>
<dbReference type="Proteomes" id="UP000029640">
    <property type="component" value="Unassembled WGS sequence"/>
</dbReference>
<organism evidence="2 3">
    <name type="scientific">Pseudohaliea rubra DSM 19751</name>
    <dbReference type="NCBI Taxonomy" id="1265313"/>
    <lineage>
        <taxon>Bacteria</taxon>
        <taxon>Pseudomonadati</taxon>
        <taxon>Pseudomonadota</taxon>
        <taxon>Gammaproteobacteria</taxon>
        <taxon>Cellvibrionales</taxon>
        <taxon>Halieaceae</taxon>
        <taxon>Pseudohaliea</taxon>
    </lineage>
</organism>
<keyword evidence="2" id="KW-0808">Transferase</keyword>
<dbReference type="PATRIC" id="fig|1265313.6.peg.1530"/>
<evidence type="ECO:0000313" key="3">
    <source>
        <dbReference type="Proteomes" id="UP000029640"/>
    </source>
</evidence>
<dbReference type="CDD" id="cd06433">
    <property type="entry name" value="GT_2_WfgS_like"/>
    <property type="match status" value="1"/>
</dbReference>
<protein>
    <submittedName>
        <fullName evidence="2">Glycosyl transferase, family 2</fullName>
    </submittedName>
</protein>
<dbReference type="EMBL" id="AUVB01000046">
    <property type="protein sequence ID" value="KGE03799.1"/>
    <property type="molecule type" value="Genomic_DNA"/>
</dbReference>
<dbReference type="HOGENOM" id="CLU_025996_21_1_6"/>
<sequence length="246" mass="27203">MVTATWNCRHTIADCIASVQAQREVAVDHVVIDGASTDGTREWLAARAGEFGTFSSEPDDGIYDALNRGIAGARGEVVGFLHADDLFAHDRVLARVAEAFEDPAVQGVYGDLCYVEQQDTSRVVRYWQAGAFSRAKLARGWMPPHPTLYLRRSCYERLGGFDIGYRIAADYHSILRLFSEPGFRVVYLPEVLVNMRVGGASNRSLRNIVRKSREDYRALRETGVGGAGTLALKNLGKVGQFFRRAG</sequence>
<gene>
    <name evidence="2" type="ORF">HRUBRA_01546</name>
</gene>
<proteinExistence type="predicted"/>
<comment type="caution">
    <text evidence="2">The sequence shown here is derived from an EMBL/GenBank/DDBJ whole genome shotgun (WGS) entry which is preliminary data.</text>
</comment>
<dbReference type="STRING" id="1265313.HRUBRA_01546"/>
<dbReference type="eggNOG" id="COG1216">
    <property type="taxonomic scope" value="Bacteria"/>
</dbReference>
<dbReference type="InterPro" id="IPR001173">
    <property type="entry name" value="Glyco_trans_2-like"/>
</dbReference>
<dbReference type="Gene3D" id="3.90.550.10">
    <property type="entry name" value="Spore Coat Polysaccharide Biosynthesis Protein SpsA, Chain A"/>
    <property type="match status" value="1"/>
</dbReference>
<reference evidence="2 3" key="1">
    <citation type="journal article" date="2014" name="Genome Announc.">
        <title>Genome Sequence of Gammaproteobacterial Pseudohaliea rubra Type Strain DSM 19751, Isolated from Coastal Seawater of the Mediterranean Sea.</title>
        <authorList>
            <person name="Spring S."/>
            <person name="Fiebig A."/>
            <person name="Riedel T."/>
            <person name="Goker M."/>
            <person name="Klenk H.P."/>
        </authorList>
    </citation>
    <scope>NUCLEOTIDE SEQUENCE [LARGE SCALE GENOMIC DNA]</scope>
    <source>
        <strain evidence="2 3">DSM 19751</strain>
    </source>
</reference>
<feature type="domain" description="Glycosyltransferase 2-like" evidence="1">
    <location>
        <begin position="2"/>
        <end position="135"/>
    </location>
</feature>